<proteinExistence type="predicted"/>
<gene>
    <name evidence="2" type="ORF">BT63DRAFT_423885</name>
</gene>
<dbReference type="PROSITE" id="PS50088">
    <property type="entry name" value="ANK_REPEAT"/>
    <property type="match status" value="1"/>
</dbReference>
<dbReference type="AlphaFoldDB" id="A0A6A6UFN8"/>
<dbReference type="EMBL" id="MU004234">
    <property type="protein sequence ID" value="KAF2669908.1"/>
    <property type="molecule type" value="Genomic_DNA"/>
</dbReference>
<feature type="repeat" description="ANK" evidence="1">
    <location>
        <begin position="326"/>
        <end position="358"/>
    </location>
</feature>
<keyword evidence="3" id="KW-1185">Reference proteome</keyword>
<dbReference type="Proteomes" id="UP000799302">
    <property type="component" value="Unassembled WGS sequence"/>
</dbReference>
<keyword evidence="1" id="KW-0040">ANK repeat</keyword>
<dbReference type="PROSITE" id="PS50297">
    <property type="entry name" value="ANK_REP_REGION"/>
    <property type="match status" value="1"/>
</dbReference>
<evidence type="ECO:0000313" key="3">
    <source>
        <dbReference type="Proteomes" id="UP000799302"/>
    </source>
</evidence>
<accession>A0A6A6UFN8</accession>
<name>A0A6A6UFN8_9PEZI</name>
<dbReference type="InterPro" id="IPR002110">
    <property type="entry name" value="Ankyrin_rpt"/>
</dbReference>
<dbReference type="Gene3D" id="1.25.40.20">
    <property type="entry name" value="Ankyrin repeat-containing domain"/>
    <property type="match status" value="1"/>
</dbReference>
<evidence type="ECO:0000256" key="1">
    <source>
        <dbReference type="PROSITE-ProRule" id="PRU00023"/>
    </source>
</evidence>
<dbReference type="Pfam" id="PF00023">
    <property type="entry name" value="Ank"/>
    <property type="match status" value="1"/>
</dbReference>
<evidence type="ECO:0000313" key="2">
    <source>
        <dbReference type="EMBL" id="KAF2669908.1"/>
    </source>
</evidence>
<organism evidence="2 3">
    <name type="scientific">Microthyrium microscopicum</name>
    <dbReference type="NCBI Taxonomy" id="703497"/>
    <lineage>
        <taxon>Eukaryota</taxon>
        <taxon>Fungi</taxon>
        <taxon>Dikarya</taxon>
        <taxon>Ascomycota</taxon>
        <taxon>Pezizomycotina</taxon>
        <taxon>Dothideomycetes</taxon>
        <taxon>Dothideomycetes incertae sedis</taxon>
        <taxon>Microthyriales</taxon>
        <taxon>Microthyriaceae</taxon>
        <taxon>Microthyrium</taxon>
    </lineage>
</organism>
<dbReference type="InterPro" id="IPR036770">
    <property type="entry name" value="Ankyrin_rpt-contain_sf"/>
</dbReference>
<sequence>MGNCLRLPIRPSDNEDIKSTNAEINESDITNTSRIELDESETAAIERWSQAVDLALEKKPFDKLYRELKIFSQDVPNIPSPLLWYLQMIVAARYALTRQFTTSNRLARNTVAEWSWYQQDHPDARSHIDWALMVIASMDEIEGKALGDFDRTEGFFLPDTFSLHVESRDRFKRIDITEQFLEENLRLAAESLAYLRQGHYQSSGGTWLNPPSYQAYWGPDGKKGLRVMRRAPKTDPVAIPEPTDQASSIVPVSASRTVPVISESRCRELAALRVQPVPKQLYRPGDLTELHIAASKGDVWKTARLLGGLPTTEGQRTYTIDVEDGEGTNALQYAAWYGQTGTVQLLVEAGASFLARSDRYPGATARSWAYTKGFKNIEAYLKRKEDELEALQAA</sequence>
<protein>
    <submittedName>
        <fullName evidence="2">Uncharacterized protein</fullName>
    </submittedName>
</protein>
<dbReference type="SUPFAM" id="SSF48403">
    <property type="entry name" value="Ankyrin repeat"/>
    <property type="match status" value="1"/>
</dbReference>
<reference evidence="2" key="1">
    <citation type="journal article" date="2020" name="Stud. Mycol.">
        <title>101 Dothideomycetes genomes: a test case for predicting lifestyles and emergence of pathogens.</title>
        <authorList>
            <person name="Haridas S."/>
            <person name="Albert R."/>
            <person name="Binder M."/>
            <person name="Bloem J."/>
            <person name="Labutti K."/>
            <person name="Salamov A."/>
            <person name="Andreopoulos B."/>
            <person name="Baker S."/>
            <person name="Barry K."/>
            <person name="Bills G."/>
            <person name="Bluhm B."/>
            <person name="Cannon C."/>
            <person name="Castanera R."/>
            <person name="Culley D."/>
            <person name="Daum C."/>
            <person name="Ezra D."/>
            <person name="Gonzalez J."/>
            <person name="Henrissat B."/>
            <person name="Kuo A."/>
            <person name="Liang C."/>
            <person name="Lipzen A."/>
            <person name="Lutzoni F."/>
            <person name="Magnuson J."/>
            <person name="Mondo S."/>
            <person name="Nolan M."/>
            <person name="Ohm R."/>
            <person name="Pangilinan J."/>
            <person name="Park H.-J."/>
            <person name="Ramirez L."/>
            <person name="Alfaro M."/>
            <person name="Sun H."/>
            <person name="Tritt A."/>
            <person name="Yoshinaga Y."/>
            <person name="Zwiers L.-H."/>
            <person name="Turgeon B."/>
            <person name="Goodwin S."/>
            <person name="Spatafora J."/>
            <person name="Crous P."/>
            <person name="Grigoriev I."/>
        </authorList>
    </citation>
    <scope>NUCLEOTIDE SEQUENCE</scope>
    <source>
        <strain evidence="2">CBS 115976</strain>
    </source>
</reference>